<evidence type="ECO:0000313" key="3">
    <source>
        <dbReference type="Proteomes" id="UP000576645"/>
    </source>
</evidence>
<comment type="caution">
    <text evidence="2">The sequence shown here is derived from an EMBL/GenBank/DDBJ whole genome shotgun (WGS) entry which is preliminary data.</text>
</comment>
<dbReference type="RefSeq" id="WP_171351571.1">
    <property type="nucleotide sequence ID" value="NZ_VTXP01000001.1"/>
</dbReference>
<reference evidence="2 3" key="1">
    <citation type="submission" date="2019-09" db="EMBL/GenBank/DDBJ databases">
        <title>Draft genome sequencing and comparative genomics of hatchery-associated Vibrios.</title>
        <authorList>
            <person name="Kehlet-Delgado H."/>
            <person name="Mueller R.S."/>
        </authorList>
    </citation>
    <scope>NUCLEOTIDE SEQUENCE [LARGE SCALE GENOMIC DNA]</scope>
    <source>
        <strain evidence="2 3">09-121-3</strain>
    </source>
</reference>
<gene>
    <name evidence="2" type="ORF">F0238_01020</name>
</gene>
<evidence type="ECO:0000313" key="2">
    <source>
        <dbReference type="EMBL" id="NOJ21301.1"/>
    </source>
</evidence>
<dbReference type="Gene3D" id="3.40.630.30">
    <property type="match status" value="1"/>
</dbReference>
<name>A0AAP6ZHA1_9VIBR</name>
<dbReference type="GO" id="GO:0016747">
    <property type="term" value="F:acyltransferase activity, transferring groups other than amino-acyl groups"/>
    <property type="evidence" value="ECO:0007669"/>
    <property type="project" value="InterPro"/>
</dbReference>
<evidence type="ECO:0000259" key="1">
    <source>
        <dbReference type="PROSITE" id="PS51186"/>
    </source>
</evidence>
<dbReference type="Pfam" id="PF00583">
    <property type="entry name" value="Acetyltransf_1"/>
    <property type="match status" value="1"/>
</dbReference>
<dbReference type="SUPFAM" id="SSF55729">
    <property type="entry name" value="Acyl-CoA N-acyltransferases (Nat)"/>
    <property type="match status" value="1"/>
</dbReference>
<dbReference type="PROSITE" id="PS51186">
    <property type="entry name" value="GNAT"/>
    <property type="match status" value="1"/>
</dbReference>
<accession>A0AAP6ZHA1</accession>
<dbReference type="EMBL" id="VTXP01000001">
    <property type="protein sequence ID" value="NOJ21301.1"/>
    <property type="molecule type" value="Genomic_DNA"/>
</dbReference>
<organism evidence="2 3">
    <name type="scientific">Vibrio coralliilyticus</name>
    <dbReference type="NCBI Taxonomy" id="190893"/>
    <lineage>
        <taxon>Bacteria</taxon>
        <taxon>Pseudomonadati</taxon>
        <taxon>Pseudomonadota</taxon>
        <taxon>Gammaproteobacteria</taxon>
        <taxon>Vibrionales</taxon>
        <taxon>Vibrionaceae</taxon>
        <taxon>Vibrio</taxon>
    </lineage>
</organism>
<sequence length="149" mass="17618">MSIQLLPISEQEFPEVFPVVKQALYEHVDSVFGWDDQFQQHRLSTDYQPEWFHWVVSKQNKIGLVCFKPYHIHLLILFPQYQNQGVGHIVMQQINTLVKSEGRNKITLSSFTRNTKAIQFYTRLGYQVTEEDECFVSMTLDLEQQKMDC</sequence>
<dbReference type="Proteomes" id="UP000576645">
    <property type="component" value="Unassembled WGS sequence"/>
</dbReference>
<dbReference type="AlphaFoldDB" id="A0AAP6ZHA1"/>
<dbReference type="InterPro" id="IPR000182">
    <property type="entry name" value="GNAT_dom"/>
</dbReference>
<feature type="domain" description="N-acetyltransferase" evidence="1">
    <location>
        <begin position="3"/>
        <end position="143"/>
    </location>
</feature>
<proteinExistence type="predicted"/>
<protein>
    <submittedName>
        <fullName evidence="2">GNAT family N-acetyltransferase</fullName>
    </submittedName>
</protein>
<dbReference type="InterPro" id="IPR016181">
    <property type="entry name" value="Acyl_CoA_acyltransferase"/>
</dbReference>
<dbReference type="CDD" id="cd04301">
    <property type="entry name" value="NAT_SF"/>
    <property type="match status" value="1"/>
</dbReference>